<dbReference type="EMBL" id="QMFB01000021">
    <property type="protein sequence ID" value="RAV16402.1"/>
    <property type="molecule type" value="Genomic_DNA"/>
</dbReference>
<keyword evidence="2 7" id="KW-0813">Transport</keyword>
<dbReference type="RefSeq" id="WP_113034482.1">
    <property type="nucleotide sequence ID" value="NZ_QMFB01000021.1"/>
</dbReference>
<dbReference type="Proteomes" id="UP000250369">
    <property type="component" value="Unassembled WGS sequence"/>
</dbReference>
<dbReference type="PROSITE" id="PS50928">
    <property type="entry name" value="ABC_TM1"/>
    <property type="match status" value="1"/>
</dbReference>
<evidence type="ECO:0000313" key="9">
    <source>
        <dbReference type="EMBL" id="RAV16402.1"/>
    </source>
</evidence>
<sequence length="278" mass="31002">MKTTNENIPLSLKVICYAILLGLSLVIVFPFLWLLLSTFKSSYEIISGTNFFPKKWTFDNYVTILTEIPMLSFFKNSVFVSVLATLGGVFASAMSAFVFAKLQFKGRETLFAMVLVVMMIPSVVTMIPLFIIIKTVGLMDSLWALILPSWTGSAFGVFFLRQHMMAVPDALYESAKLEGCSPFRIFISIFLPLVKAALATLVVLNFIAHWNDLISPLIYLNSPEKMTITVGISYFRGQYVTNYPVVLAGIFLSLIPTASVFLFAQKYLTKGMLISGLK</sequence>
<evidence type="ECO:0000256" key="3">
    <source>
        <dbReference type="ARBA" id="ARBA00022475"/>
    </source>
</evidence>
<evidence type="ECO:0000256" key="1">
    <source>
        <dbReference type="ARBA" id="ARBA00004651"/>
    </source>
</evidence>
<feature type="transmembrane region" description="Helical" evidence="7">
    <location>
        <begin position="111"/>
        <end position="136"/>
    </location>
</feature>
<feature type="domain" description="ABC transmembrane type-1" evidence="8">
    <location>
        <begin position="74"/>
        <end position="264"/>
    </location>
</feature>
<dbReference type="OrthoDB" id="9794684at2"/>
<dbReference type="PANTHER" id="PTHR43744">
    <property type="entry name" value="ABC TRANSPORTER PERMEASE PROTEIN MG189-RELATED-RELATED"/>
    <property type="match status" value="1"/>
</dbReference>
<organism evidence="9 10">
    <name type="scientific">Paenibacillus contaminans</name>
    <dbReference type="NCBI Taxonomy" id="450362"/>
    <lineage>
        <taxon>Bacteria</taxon>
        <taxon>Bacillati</taxon>
        <taxon>Bacillota</taxon>
        <taxon>Bacilli</taxon>
        <taxon>Bacillales</taxon>
        <taxon>Paenibacillaceae</taxon>
        <taxon>Paenibacillus</taxon>
    </lineage>
</organism>
<evidence type="ECO:0000256" key="6">
    <source>
        <dbReference type="ARBA" id="ARBA00023136"/>
    </source>
</evidence>
<name>A0A329M9K9_9BACL</name>
<evidence type="ECO:0000256" key="4">
    <source>
        <dbReference type="ARBA" id="ARBA00022692"/>
    </source>
</evidence>
<dbReference type="AlphaFoldDB" id="A0A329M9K9"/>
<keyword evidence="10" id="KW-1185">Reference proteome</keyword>
<dbReference type="PANTHER" id="PTHR43744:SF12">
    <property type="entry name" value="ABC TRANSPORTER PERMEASE PROTEIN MG189-RELATED"/>
    <property type="match status" value="1"/>
</dbReference>
<comment type="similarity">
    <text evidence="7">Belongs to the binding-protein-dependent transport system permease family.</text>
</comment>
<comment type="subcellular location">
    <subcellularLocation>
        <location evidence="1 7">Cell membrane</location>
        <topology evidence="1 7">Multi-pass membrane protein</topology>
    </subcellularLocation>
</comment>
<evidence type="ECO:0000256" key="2">
    <source>
        <dbReference type="ARBA" id="ARBA00022448"/>
    </source>
</evidence>
<evidence type="ECO:0000313" key="10">
    <source>
        <dbReference type="Proteomes" id="UP000250369"/>
    </source>
</evidence>
<dbReference type="InterPro" id="IPR035906">
    <property type="entry name" value="MetI-like_sf"/>
</dbReference>
<keyword evidence="5 7" id="KW-1133">Transmembrane helix</keyword>
<dbReference type="GO" id="GO:0055085">
    <property type="term" value="P:transmembrane transport"/>
    <property type="evidence" value="ECO:0007669"/>
    <property type="project" value="InterPro"/>
</dbReference>
<feature type="transmembrane region" description="Helical" evidence="7">
    <location>
        <begin position="243"/>
        <end position="264"/>
    </location>
</feature>
<dbReference type="Gene3D" id="1.10.3720.10">
    <property type="entry name" value="MetI-like"/>
    <property type="match status" value="1"/>
</dbReference>
<feature type="transmembrane region" description="Helical" evidence="7">
    <location>
        <begin position="12"/>
        <end position="36"/>
    </location>
</feature>
<dbReference type="InterPro" id="IPR000515">
    <property type="entry name" value="MetI-like"/>
</dbReference>
<feature type="transmembrane region" description="Helical" evidence="7">
    <location>
        <begin position="142"/>
        <end position="160"/>
    </location>
</feature>
<accession>A0A329M9K9</accession>
<comment type="caution">
    <text evidence="9">The sequence shown here is derived from an EMBL/GenBank/DDBJ whole genome shotgun (WGS) entry which is preliminary data.</text>
</comment>
<proteinExistence type="inferred from homology"/>
<keyword evidence="6 7" id="KW-0472">Membrane</keyword>
<protein>
    <submittedName>
        <fullName evidence="9">Carbohydrate ABC transporter permease</fullName>
    </submittedName>
</protein>
<evidence type="ECO:0000259" key="8">
    <source>
        <dbReference type="PROSITE" id="PS50928"/>
    </source>
</evidence>
<keyword evidence="4 7" id="KW-0812">Transmembrane</keyword>
<dbReference type="GO" id="GO:0005886">
    <property type="term" value="C:plasma membrane"/>
    <property type="evidence" value="ECO:0007669"/>
    <property type="project" value="UniProtKB-SubCell"/>
</dbReference>
<feature type="transmembrane region" description="Helical" evidence="7">
    <location>
        <begin position="181"/>
        <end position="207"/>
    </location>
</feature>
<feature type="transmembrane region" description="Helical" evidence="7">
    <location>
        <begin position="78"/>
        <end position="99"/>
    </location>
</feature>
<dbReference type="SUPFAM" id="SSF161098">
    <property type="entry name" value="MetI-like"/>
    <property type="match status" value="1"/>
</dbReference>
<gene>
    <name evidence="9" type="ORF">DQG23_28730</name>
</gene>
<dbReference type="Pfam" id="PF00528">
    <property type="entry name" value="BPD_transp_1"/>
    <property type="match status" value="1"/>
</dbReference>
<reference evidence="9 10" key="1">
    <citation type="journal article" date="2009" name="Int. J. Syst. Evol. Microbiol.">
        <title>Paenibacillus contaminans sp. nov., isolated from a contaminated laboratory plate.</title>
        <authorList>
            <person name="Chou J.H."/>
            <person name="Lee J.H."/>
            <person name="Lin M.C."/>
            <person name="Chang P.S."/>
            <person name="Arun A.B."/>
            <person name="Young C.C."/>
            <person name="Chen W.M."/>
        </authorList>
    </citation>
    <scope>NUCLEOTIDE SEQUENCE [LARGE SCALE GENOMIC DNA]</scope>
    <source>
        <strain evidence="9 10">CKOBP-6</strain>
    </source>
</reference>
<dbReference type="CDD" id="cd06261">
    <property type="entry name" value="TM_PBP2"/>
    <property type="match status" value="1"/>
</dbReference>
<evidence type="ECO:0000256" key="7">
    <source>
        <dbReference type="RuleBase" id="RU363032"/>
    </source>
</evidence>
<evidence type="ECO:0000256" key="5">
    <source>
        <dbReference type="ARBA" id="ARBA00022989"/>
    </source>
</evidence>
<keyword evidence="3" id="KW-1003">Cell membrane</keyword>